<evidence type="ECO:0000256" key="5">
    <source>
        <dbReference type="PROSITE-ProRule" id="PRU01240"/>
    </source>
</evidence>
<dbReference type="Pfam" id="PF00082">
    <property type="entry name" value="Peptidase_S8"/>
    <property type="match status" value="1"/>
</dbReference>
<dbReference type="Proteomes" id="UP000654370">
    <property type="component" value="Unassembled WGS sequence"/>
</dbReference>
<keyword evidence="11" id="KW-1185">Reference proteome</keyword>
<dbReference type="InterPro" id="IPR034193">
    <property type="entry name" value="PCSK9_ProteinaseK-like"/>
</dbReference>
<comment type="similarity">
    <text evidence="1 5 6">Belongs to the peptidase S8 family.</text>
</comment>
<dbReference type="FunFam" id="3.40.50.200:FF:000007">
    <property type="entry name" value="Subtilisin-like serine protease"/>
    <property type="match status" value="1"/>
</dbReference>
<dbReference type="GO" id="GO:0006508">
    <property type="term" value="P:proteolysis"/>
    <property type="evidence" value="ECO:0007669"/>
    <property type="project" value="UniProtKB-KW"/>
</dbReference>
<feature type="chain" id="PRO_5034380622" description="Peptidase S8/S53 domain-containing protein" evidence="8">
    <location>
        <begin position="22"/>
        <end position="477"/>
    </location>
</feature>
<keyword evidence="4 5" id="KW-0720">Serine protease</keyword>
<dbReference type="PANTHER" id="PTHR43806">
    <property type="entry name" value="PEPTIDASE S8"/>
    <property type="match status" value="1"/>
</dbReference>
<evidence type="ECO:0000256" key="6">
    <source>
        <dbReference type="RuleBase" id="RU003355"/>
    </source>
</evidence>
<evidence type="ECO:0000313" key="10">
    <source>
        <dbReference type="EMBL" id="KAG2180813.1"/>
    </source>
</evidence>
<name>A0A8H7PV59_MORIS</name>
<dbReference type="InterPro" id="IPR036852">
    <property type="entry name" value="Peptidase_S8/S53_dom_sf"/>
</dbReference>
<evidence type="ECO:0000256" key="2">
    <source>
        <dbReference type="ARBA" id="ARBA00022670"/>
    </source>
</evidence>
<dbReference type="SUPFAM" id="SSF52743">
    <property type="entry name" value="Subtilisin-like"/>
    <property type="match status" value="1"/>
</dbReference>
<keyword evidence="7" id="KW-0472">Membrane</keyword>
<keyword evidence="8" id="KW-0732">Signal</keyword>
<dbReference type="OrthoDB" id="206201at2759"/>
<evidence type="ECO:0000259" key="9">
    <source>
        <dbReference type="Pfam" id="PF00082"/>
    </source>
</evidence>
<dbReference type="InterPro" id="IPR023827">
    <property type="entry name" value="Peptidase_S8_Asp-AS"/>
</dbReference>
<keyword evidence="7" id="KW-1133">Transmembrane helix</keyword>
<dbReference type="GO" id="GO:0004252">
    <property type="term" value="F:serine-type endopeptidase activity"/>
    <property type="evidence" value="ECO:0007669"/>
    <property type="project" value="UniProtKB-UniRule"/>
</dbReference>
<evidence type="ECO:0000256" key="4">
    <source>
        <dbReference type="ARBA" id="ARBA00022825"/>
    </source>
</evidence>
<keyword evidence="3 5" id="KW-0378">Hydrolase</keyword>
<dbReference type="PROSITE" id="PS51892">
    <property type="entry name" value="SUBTILASE"/>
    <property type="match status" value="1"/>
</dbReference>
<feature type="domain" description="Peptidase S8/S53" evidence="9">
    <location>
        <begin position="159"/>
        <end position="389"/>
    </location>
</feature>
<feature type="signal peptide" evidence="8">
    <location>
        <begin position="1"/>
        <end position="21"/>
    </location>
</feature>
<dbReference type="PANTHER" id="PTHR43806:SF13">
    <property type="entry name" value="SUBTILASE-TYPE PROTEINASE RRT12"/>
    <property type="match status" value="1"/>
</dbReference>
<gene>
    <name evidence="10" type="ORF">INT43_008392</name>
</gene>
<dbReference type="PROSITE" id="PS00138">
    <property type="entry name" value="SUBTILASE_SER"/>
    <property type="match status" value="1"/>
</dbReference>
<dbReference type="InterPro" id="IPR000209">
    <property type="entry name" value="Peptidase_S8/S53_dom"/>
</dbReference>
<proteinExistence type="inferred from homology"/>
<evidence type="ECO:0000256" key="8">
    <source>
        <dbReference type="SAM" id="SignalP"/>
    </source>
</evidence>
<dbReference type="PROSITE" id="PS00136">
    <property type="entry name" value="SUBTILASE_ASP"/>
    <property type="match status" value="1"/>
</dbReference>
<evidence type="ECO:0000313" key="11">
    <source>
        <dbReference type="Proteomes" id="UP000654370"/>
    </source>
</evidence>
<feature type="active site" description="Charge relay system" evidence="5">
    <location>
        <position position="168"/>
    </location>
</feature>
<organism evidence="10 11">
    <name type="scientific">Mortierella isabellina</name>
    <name type="common">Filamentous fungus</name>
    <name type="synonym">Umbelopsis isabellina</name>
    <dbReference type="NCBI Taxonomy" id="91625"/>
    <lineage>
        <taxon>Eukaryota</taxon>
        <taxon>Fungi</taxon>
        <taxon>Fungi incertae sedis</taxon>
        <taxon>Mucoromycota</taxon>
        <taxon>Mucoromycotina</taxon>
        <taxon>Umbelopsidomycetes</taxon>
        <taxon>Umbelopsidales</taxon>
        <taxon>Umbelopsidaceae</taxon>
        <taxon>Umbelopsis</taxon>
    </lineage>
</organism>
<reference evidence="10" key="1">
    <citation type="submission" date="2020-12" db="EMBL/GenBank/DDBJ databases">
        <title>Metabolic potential, ecology and presence of endohyphal bacteria is reflected in genomic diversity of Mucoromycotina.</title>
        <authorList>
            <person name="Muszewska A."/>
            <person name="Okrasinska A."/>
            <person name="Steczkiewicz K."/>
            <person name="Drgas O."/>
            <person name="Orlowska M."/>
            <person name="Perlinska-Lenart U."/>
            <person name="Aleksandrzak-Piekarczyk T."/>
            <person name="Szatraj K."/>
            <person name="Zielenkiewicz U."/>
            <person name="Pilsyk S."/>
            <person name="Malc E."/>
            <person name="Mieczkowski P."/>
            <person name="Kruszewska J.S."/>
            <person name="Biernat P."/>
            <person name="Pawlowska J."/>
        </authorList>
    </citation>
    <scope>NUCLEOTIDE SEQUENCE</scope>
    <source>
        <strain evidence="10">WA0000067209</strain>
    </source>
</reference>
<dbReference type="InterPro" id="IPR015500">
    <property type="entry name" value="Peptidase_S8_subtilisin-rel"/>
</dbReference>
<evidence type="ECO:0000256" key="7">
    <source>
        <dbReference type="SAM" id="Phobius"/>
    </source>
</evidence>
<dbReference type="Gene3D" id="3.40.50.200">
    <property type="entry name" value="Peptidase S8/S53 domain"/>
    <property type="match status" value="1"/>
</dbReference>
<dbReference type="EMBL" id="JAEPQZ010000005">
    <property type="protein sequence ID" value="KAG2180813.1"/>
    <property type="molecule type" value="Genomic_DNA"/>
</dbReference>
<accession>A0A8H7PV59</accession>
<dbReference type="CDD" id="cd04077">
    <property type="entry name" value="Peptidases_S8_PCSK9_ProteinaseK_like"/>
    <property type="match status" value="1"/>
</dbReference>
<keyword evidence="2 5" id="KW-0645">Protease</keyword>
<dbReference type="InterPro" id="IPR050131">
    <property type="entry name" value="Peptidase_S8_subtilisin-like"/>
</dbReference>
<evidence type="ECO:0000256" key="1">
    <source>
        <dbReference type="ARBA" id="ARBA00011073"/>
    </source>
</evidence>
<feature type="active site" description="Charge relay system" evidence="5">
    <location>
        <position position="201"/>
    </location>
</feature>
<evidence type="ECO:0000256" key="3">
    <source>
        <dbReference type="ARBA" id="ARBA00022801"/>
    </source>
</evidence>
<comment type="caution">
    <text evidence="10">The sequence shown here is derived from an EMBL/GenBank/DDBJ whole genome shotgun (WGS) entry which is preliminary data.</text>
</comment>
<sequence>MLKPLYSILLFSLLFRKLTLADDTTVKTTLPTAAPTGKYIVVLKPDATEDILQTHLTYMSQHLVSEKHLHSSHLQHKSAKTNLTYSSIGGFKWYTGHFQTDTVNSLSNGSAQDAVHYVVEDIILNSQEMVQTSAPSWGIDRIDQRHGTDGDYRFPSKQGQGVTIYVIDTGMDISHSDIVGRASHGPTFIGNTSEPNDSNGHGTFVAGVCCGTRYGVAKQAEIVSVKALNSDGDGQLSNVLEAMNWVVQKHQSNPTAKSVINLSLGAKYNQATNQAVEEAIGLGIHFAIAAGNYGMDACQFSPASAQGALVVGAIDEDDSVSYYSNFGACVDIFAPGTNIKSIWNTGSDSTHTLSGTSMASPHAAGTMALFLSQKNYTPSSLIQHMKHVSTLLNEDFLLNSTTNQNETVLDNATKDGYNSTNPNIPMDESTLVNILYNHPADNQALLVYDQPIQGTASSTMVGLTTIISLVLVSILLL</sequence>
<protein>
    <recommendedName>
        <fullName evidence="9">Peptidase S8/S53 domain-containing protein</fullName>
    </recommendedName>
</protein>
<feature type="transmembrane region" description="Helical" evidence="7">
    <location>
        <begin position="456"/>
        <end position="476"/>
    </location>
</feature>
<feature type="active site" description="Charge relay system" evidence="5">
    <location>
        <position position="357"/>
    </location>
</feature>
<dbReference type="PRINTS" id="PR00723">
    <property type="entry name" value="SUBTILISIN"/>
</dbReference>
<dbReference type="InterPro" id="IPR023828">
    <property type="entry name" value="Peptidase_S8_Ser-AS"/>
</dbReference>
<dbReference type="GO" id="GO:0005615">
    <property type="term" value="C:extracellular space"/>
    <property type="evidence" value="ECO:0007669"/>
    <property type="project" value="TreeGrafter"/>
</dbReference>
<keyword evidence="7" id="KW-0812">Transmembrane</keyword>
<dbReference type="AlphaFoldDB" id="A0A8H7PV59"/>